<proteinExistence type="predicted"/>
<organism evidence="1 2">
    <name type="scientific">Roseicitreum antarcticum</name>
    <dbReference type="NCBI Taxonomy" id="564137"/>
    <lineage>
        <taxon>Bacteria</taxon>
        <taxon>Pseudomonadati</taxon>
        <taxon>Pseudomonadota</taxon>
        <taxon>Alphaproteobacteria</taxon>
        <taxon>Rhodobacterales</taxon>
        <taxon>Paracoccaceae</taxon>
        <taxon>Roseicitreum</taxon>
    </lineage>
</organism>
<reference evidence="1 2" key="1">
    <citation type="submission" date="2016-10" db="EMBL/GenBank/DDBJ databases">
        <authorList>
            <person name="de Groot N.N."/>
        </authorList>
    </citation>
    <scope>NUCLEOTIDE SEQUENCE [LARGE SCALE GENOMIC DNA]</scope>
    <source>
        <strain evidence="1 2">CGMCC 1.8894</strain>
    </source>
</reference>
<gene>
    <name evidence="1" type="ORF">SAMN04488238_1024</name>
</gene>
<evidence type="ECO:0000313" key="2">
    <source>
        <dbReference type="Proteomes" id="UP000198539"/>
    </source>
</evidence>
<dbReference type="STRING" id="564137.SAMN04488238_1024"/>
<evidence type="ECO:0000313" key="1">
    <source>
        <dbReference type="EMBL" id="SDW41220.1"/>
    </source>
</evidence>
<sequence>MLPQQIRPVDDQIADAALPRQPDRAVPLIGAHYRRTGDALEHAVAAHFPETARY</sequence>
<dbReference type="AlphaFoldDB" id="A0A1H2TBM2"/>
<keyword evidence="2" id="KW-1185">Reference proteome</keyword>
<dbReference type="EMBL" id="FNOM01000002">
    <property type="protein sequence ID" value="SDW41220.1"/>
    <property type="molecule type" value="Genomic_DNA"/>
</dbReference>
<dbReference type="RefSeq" id="WP_176846847.1">
    <property type="nucleotide sequence ID" value="NZ_CP061498.1"/>
</dbReference>
<protein>
    <submittedName>
        <fullName evidence="1">Uncharacterized protein</fullName>
    </submittedName>
</protein>
<name>A0A1H2TBM2_9RHOB</name>
<accession>A0A1H2TBM2</accession>
<dbReference type="Proteomes" id="UP000198539">
    <property type="component" value="Unassembled WGS sequence"/>
</dbReference>